<dbReference type="EMBL" id="JBFOLJ010000009">
    <property type="protein sequence ID" value="KAL2508969.1"/>
    <property type="molecule type" value="Genomic_DNA"/>
</dbReference>
<organism evidence="2 3">
    <name type="scientific">Forsythia ovata</name>
    <dbReference type="NCBI Taxonomy" id="205694"/>
    <lineage>
        <taxon>Eukaryota</taxon>
        <taxon>Viridiplantae</taxon>
        <taxon>Streptophyta</taxon>
        <taxon>Embryophyta</taxon>
        <taxon>Tracheophyta</taxon>
        <taxon>Spermatophyta</taxon>
        <taxon>Magnoliopsida</taxon>
        <taxon>eudicotyledons</taxon>
        <taxon>Gunneridae</taxon>
        <taxon>Pentapetalae</taxon>
        <taxon>asterids</taxon>
        <taxon>lamiids</taxon>
        <taxon>Lamiales</taxon>
        <taxon>Oleaceae</taxon>
        <taxon>Forsythieae</taxon>
        <taxon>Forsythia</taxon>
    </lineage>
</organism>
<feature type="region of interest" description="Disordered" evidence="1">
    <location>
        <begin position="1"/>
        <end position="47"/>
    </location>
</feature>
<gene>
    <name evidence="2" type="ORF">Fot_32616</name>
</gene>
<protein>
    <submittedName>
        <fullName evidence="2">Brix domain-containing protein</fullName>
    </submittedName>
</protein>
<dbReference type="AlphaFoldDB" id="A0ABD1T8B7"/>
<keyword evidence="3" id="KW-1185">Reference proteome</keyword>
<dbReference type="Proteomes" id="UP001604277">
    <property type="component" value="Unassembled WGS sequence"/>
</dbReference>
<feature type="region of interest" description="Disordered" evidence="1">
    <location>
        <begin position="231"/>
        <end position="251"/>
    </location>
</feature>
<accession>A0ABD1T8B7</accession>
<evidence type="ECO:0000313" key="2">
    <source>
        <dbReference type="EMBL" id="KAL2508969.1"/>
    </source>
</evidence>
<sequence>MTTATKTNAALAAPIHHPKAPTSASSSNTSERIPKTGYGSESEADDEAATLNPATDLGRINRASAKNAIKLQKIGPRMMPQLVKVEVSKLRNDYVLEELYSMYMRRKTNLKRGLNPLKVGKFARILEYLLEEEETTSMVQKTENNPTIVTIICTQIEDECIVYIKSASRVSITNQSKIDIVFLLHTEAIQNTHDVSESSFTNESTSTTTSKLQEDHGINIFTARRLLFSIPNESQEKKKHKQQDYSDADAN</sequence>
<feature type="compositionally biased region" description="Polar residues" evidence="1">
    <location>
        <begin position="22"/>
        <end position="31"/>
    </location>
</feature>
<evidence type="ECO:0000256" key="1">
    <source>
        <dbReference type="SAM" id="MobiDB-lite"/>
    </source>
</evidence>
<comment type="caution">
    <text evidence="2">The sequence shown here is derived from an EMBL/GenBank/DDBJ whole genome shotgun (WGS) entry which is preliminary data.</text>
</comment>
<feature type="compositionally biased region" description="Low complexity" evidence="1">
    <location>
        <begin position="1"/>
        <end position="13"/>
    </location>
</feature>
<proteinExistence type="predicted"/>
<reference evidence="3" key="1">
    <citation type="submission" date="2024-07" db="EMBL/GenBank/DDBJ databases">
        <title>Two chromosome-level genome assemblies of Korean endemic species Abeliophyllum distichum and Forsythia ovata (Oleaceae).</title>
        <authorList>
            <person name="Jang H."/>
        </authorList>
    </citation>
    <scope>NUCLEOTIDE SEQUENCE [LARGE SCALE GENOMIC DNA]</scope>
</reference>
<evidence type="ECO:0000313" key="3">
    <source>
        <dbReference type="Proteomes" id="UP001604277"/>
    </source>
</evidence>
<name>A0ABD1T8B7_9LAMI</name>